<dbReference type="AlphaFoldDB" id="A0A0C2FQB9"/>
<dbReference type="EMBL" id="AWTV01000006">
    <property type="protein sequence ID" value="KIH93238.1"/>
    <property type="molecule type" value="Genomic_DNA"/>
</dbReference>
<dbReference type="GO" id="GO:0045454">
    <property type="term" value="P:cell redox homeostasis"/>
    <property type="evidence" value="ECO:0007669"/>
    <property type="project" value="TreeGrafter"/>
</dbReference>
<proteinExistence type="inferred from homology"/>
<keyword evidence="4" id="KW-1185">Reference proteome</keyword>
<dbReference type="Pfam" id="PF00085">
    <property type="entry name" value="Thioredoxin"/>
    <property type="match status" value="1"/>
</dbReference>
<evidence type="ECO:0000313" key="4">
    <source>
        <dbReference type="Proteomes" id="UP000031575"/>
    </source>
</evidence>
<dbReference type="InterPro" id="IPR013766">
    <property type="entry name" value="Thioredoxin_domain"/>
</dbReference>
<comment type="caution">
    <text evidence="3">The sequence shown here is derived from an EMBL/GenBank/DDBJ whole genome shotgun (WGS) entry which is preliminary data.</text>
</comment>
<protein>
    <submittedName>
        <fullName evidence="3">Thioredoxin 1</fullName>
    </submittedName>
</protein>
<dbReference type="Gene3D" id="3.40.30.10">
    <property type="entry name" value="Glutaredoxin"/>
    <property type="match status" value="1"/>
</dbReference>
<organism evidence="3 4">
    <name type="scientific">Sporothrix brasiliensis 5110</name>
    <dbReference type="NCBI Taxonomy" id="1398154"/>
    <lineage>
        <taxon>Eukaryota</taxon>
        <taxon>Fungi</taxon>
        <taxon>Dikarya</taxon>
        <taxon>Ascomycota</taxon>
        <taxon>Pezizomycotina</taxon>
        <taxon>Sordariomycetes</taxon>
        <taxon>Sordariomycetidae</taxon>
        <taxon>Ophiostomatales</taxon>
        <taxon>Ophiostomataceae</taxon>
        <taxon>Sporothrix</taxon>
    </lineage>
</organism>
<dbReference type="PROSITE" id="PS51352">
    <property type="entry name" value="THIOREDOXIN_2"/>
    <property type="match status" value="1"/>
</dbReference>
<dbReference type="CDD" id="cd02947">
    <property type="entry name" value="TRX_family"/>
    <property type="match status" value="1"/>
</dbReference>
<dbReference type="InterPro" id="IPR036249">
    <property type="entry name" value="Thioredoxin-like_sf"/>
</dbReference>
<dbReference type="VEuPathDB" id="FungiDB:SPBR_03305"/>
<dbReference type="HOGENOM" id="CLU_090389_14_0_1"/>
<gene>
    <name evidence="3" type="ORF">SPBR_03305</name>
</gene>
<dbReference type="SUPFAM" id="SSF52833">
    <property type="entry name" value="Thioredoxin-like"/>
    <property type="match status" value="1"/>
</dbReference>
<name>A0A0C2FQB9_9PEZI</name>
<evidence type="ECO:0000313" key="3">
    <source>
        <dbReference type="EMBL" id="KIH93238.1"/>
    </source>
</evidence>
<dbReference type="PANTHER" id="PTHR43601">
    <property type="entry name" value="THIOREDOXIN, MITOCHONDRIAL"/>
    <property type="match status" value="1"/>
</dbReference>
<dbReference type="GeneID" id="63676529"/>
<accession>A0A0C2FQB9</accession>
<evidence type="ECO:0000256" key="1">
    <source>
        <dbReference type="ARBA" id="ARBA00008987"/>
    </source>
</evidence>
<dbReference type="OrthoDB" id="19690at2759"/>
<comment type="similarity">
    <text evidence="1">Belongs to the thioredoxin family.</text>
</comment>
<dbReference type="RefSeq" id="XP_040621248.1">
    <property type="nucleotide sequence ID" value="XM_040761608.1"/>
</dbReference>
<feature type="domain" description="Thioredoxin" evidence="2">
    <location>
        <begin position="1"/>
        <end position="117"/>
    </location>
</feature>
<dbReference type="PANTHER" id="PTHR43601:SF3">
    <property type="entry name" value="THIOREDOXIN, MITOCHONDRIAL"/>
    <property type="match status" value="1"/>
</dbReference>
<sequence>MTTQIAELADLTAYEAELAKPGVVVLDFYSTQCPPCKVIAPHYEKLAGKASNAKFRFFKINGLVEPGTTVQKEAEVVWWPTLVVYENGKETWRERVPNPPTLEAIKNLDGVLNRLSGLGQNE</sequence>
<reference evidence="3 4" key="1">
    <citation type="journal article" date="2014" name="BMC Genomics">
        <title>Comparative genomics of the major fungal agents of human and animal Sporotrichosis: Sporothrix schenckii and Sporothrix brasiliensis.</title>
        <authorList>
            <person name="Teixeira M.M."/>
            <person name="de Almeida L.G."/>
            <person name="Kubitschek-Barreira P."/>
            <person name="Alves F.L."/>
            <person name="Kioshima E.S."/>
            <person name="Abadio A.K."/>
            <person name="Fernandes L."/>
            <person name="Derengowski L.S."/>
            <person name="Ferreira K.S."/>
            <person name="Souza R.C."/>
            <person name="Ruiz J.C."/>
            <person name="de Andrade N.C."/>
            <person name="Paes H.C."/>
            <person name="Nicola A.M."/>
            <person name="Albuquerque P."/>
            <person name="Gerber A.L."/>
            <person name="Martins V.P."/>
            <person name="Peconick L.D."/>
            <person name="Neto A.V."/>
            <person name="Chaucanez C.B."/>
            <person name="Silva P.A."/>
            <person name="Cunha O.L."/>
            <person name="de Oliveira F.F."/>
            <person name="dos Santos T.C."/>
            <person name="Barros A.L."/>
            <person name="Soares M.A."/>
            <person name="de Oliveira L.M."/>
            <person name="Marini M.M."/>
            <person name="Villalobos-Duno H."/>
            <person name="Cunha M.M."/>
            <person name="de Hoog S."/>
            <person name="da Silveira J.F."/>
            <person name="Henrissat B."/>
            <person name="Nino-Vega G.A."/>
            <person name="Cisalpino P.S."/>
            <person name="Mora-Montes H.M."/>
            <person name="Almeida S.R."/>
            <person name="Stajich J.E."/>
            <person name="Lopes-Bezerra L.M."/>
            <person name="Vasconcelos A.T."/>
            <person name="Felipe M.S."/>
        </authorList>
    </citation>
    <scope>NUCLEOTIDE SEQUENCE [LARGE SCALE GENOMIC DNA]</scope>
    <source>
        <strain evidence="3 4">5110</strain>
    </source>
</reference>
<evidence type="ECO:0000259" key="2">
    <source>
        <dbReference type="PROSITE" id="PS51352"/>
    </source>
</evidence>
<dbReference type="Proteomes" id="UP000031575">
    <property type="component" value="Unassembled WGS sequence"/>
</dbReference>